<dbReference type="PANTHER" id="PTHR43671:SF13">
    <property type="entry name" value="SERINE_THREONINE-PROTEIN KINASE NEK2"/>
    <property type="match status" value="1"/>
</dbReference>
<feature type="compositionally biased region" description="Low complexity" evidence="8">
    <location>
        <begin position="24"/>
        <end position="45"/>
    </location>
</feature>
<evidence type="ECO:0000259" key="9">
    <source>
        <dbReference type="PROSITE" id="PS50011"/>
    </source>
</evidence>
<dbReference type="GO" id="GO:0016301">
    <property type="term" value="F:kinase activity"/>
    <property type="evidence" value="ECO:0007669"/>
    <property type="project" value="UniProtKB-KW"/>
</dbReference>
<keyword evidence="4 7" id="KW-0547">Nucleotide-binding</keyword>
<dbReference type="PANTHER" id="PTHR43671">
    <property type="entry name" value="SERINE/THREONINE-PROTEIN KINASE NEK"/>
    <property type="match status" value="1"/>
</dbReference>
<keyword evidence="3" id="KW-0808">Transferase</keyword>
<sequence length="695" mass="76229">MSQRNAPPVPPQKPANPAPSESKQGAGAEPEAAGAPAPHQAPRRAGFQRPNTPTTPFSPQNPLHQALMTGAIAQNAPPVAPGPRPAAGMPAEPPRPAHAPQSVTPSSSGAYITTPMSPGSPNAPPGHAGAPPSYSPAATVTPGWGGSPRESGVKPEWGAPEQFVQQAGPGGVAYAAPPAPVVPGPAAGIGVHAHAPQQFRAAHAHVVRGRAYAFVLDANGNPIEIGSGRFGKVYLGEERWLDSKTDFRRQVVIKVLQKGVSDEDLMRFQLEKELLERVQGHPSIVELFASGEGEDPEFLPASIRDKVESEFVILEKLQMSLEERLKGSRSKGEQDDLLACSMNERVFRVLDYMIPIASAVEFAHLIKNISHRDIKPANILIGLPDVNLRGSTLEVRLADFNVAKVQDEELSIGMTRMKSVPGTLFFQSPEQETNVIELLVNVTTGSPEVEYFEDFYIQIAKNDTFSLFNRGEQYPILYADRAKKKILLSRPWRESSESNVRAKILKSVGRPADIYSLGALFYYLISGAYANPKTLYDNFHKFIEYERPDENNTIEGYLAHEYSVINSMRAPKSGEAADVAPADRFFSYKHYLDGNGELIENNVMRIIAKCMIRNKPDSYCQAHDLDTRGISDLVQELIDLYTVFGVHPMARPQNLARMARASGGRGALLRSLDRFGNRLRWMWLSLLAAFRRKKK</sequence>
<accession>A0ABZ2LIT0</accession>
<feature type="compositionally biased region" description="Polar residues" evidence="8">
    <location>
        <begin position="101"/>
        <end position="116"/>
    </location>
</feature>
<protein>
    <recommendedName>
        <fullName evidence="2">non-specific serine/threonine protein kinase</fullName>
        <ecNumber evidence="2">2.7.11.1</ecNumber>
    </recommendedName>
</protein>
<dbReference type="SUPFAM" id="SSF56112">
    <property type="entry name" value="Protein kinase-like (PK-like)"/>
    <property type="match status" value="1"/>
</dbReference>
<proteinExistence type="inferred from homology"/>
<evidence type="ECO:0000256" key="1">
    <source>
        <dbReference type="ARBA" id="ARBA00010886"/>
    </source>
</evidence>
<dbReference type="Gene3D" id="1.10.510.10">
    <property type="entry name" value="Transferase(Phosphotransferase) domain 1"/>
    <property type="match status" value="1"/>
</dbReference>
<evidence type="ECO:0000256" key="6">
    <source>
        <dbReference type="ARBA" id="ARBA00022840"/>
    </source>
</evidence>
<evidence type="ECO:0000313" key="10">
    <source>
        <dbReference type="EMBL" id="WXB09449.1"/>
    </source>
</evidence>
<feature type="compositionally biased region" description="Low complexity" evidence="8">
    <location>
        <begin position="117"/>
        <end position="138"/>
    </location>
</feature>
<feature type="compositionally biased region" description="Pro residues" evidence="8">
    <location>
        <begin position="7"/>
        <end position="17"/>
    </location>
</feature>
<keyword evidence="5 10" id="KW-0418">Kinase</keyword>
<keyword evidence="6 7" id="KW-0067">ATP-binding</keyword>
<dbReference type="Proteomes" id="UP001374803">
    <property type="component" value="Chromosome"/>
</dbReference>
<dbReference type="PROSITE" id="PS00108">
    <property type="entry name" value="PROTEIN_KINASE_ST"/>
    <property type="match status" value="1"/>
</dbReference>
<dbReference type="Pfam" id="PF00069">
    <property type="entry name" value="Pkinase"/>
    <property type="match status" value="1"/>
</dbReference>
<keyword evidence="11" id="KW-1185">Reference proteome</keyword>
<feature type="binding site" evidence="7">
    <location>
        <position position="254"/>
    </location>
    <ligand>
        <name>ATP</name>
        <dbReference type="ChEBI" id="CHEBI:30616"/>
    </ligand>
</feature>
<evidence type="ECO:0000256" key="5">
    <source>
        <dbReference type="ARBA" id="ARBA00022777"/>
    </source>
</evidence>
<dbReference type="RefSeq" id="WP_394839121.1">
    <property type="nucleotide sequence ID" value="NZ_CP089929.1"/>
</dbReference>
<comment type="similarity">
    <text evidence="1">Belongs to the protein kinase superfamily. NEK Ser/Thr protein kinase family. NIMA subfamily.</text>
</comment>
<feature type="domain" description="Protein kinase" evidence="9">
    <location>
        <begin position="219"/>
        <end position="638"/>
    </location>
</feature>
<evidence type="ECO:0000256" key="4">
    <source>
        <dbReference type="ARBA" id="ARBA00022741"/>
    </source>
</evidence>
<feature type="region of interest" description="Disordered" evidence="8">
    <location>
        <begin position="1"/>
        <end position="154"/>
    </location>
</feature>
<gene>
    <name evidence="10" type="ORF">LVJ94_19730</name>
</gene>
<evidence type="ECO:0000256" key="3">
    <source>
        <dbReference type="ARBA" id="ARBA00022679"/>
    </source>
</evidence>
<organism evidence="10 11">
    <name type="scientific">Pendulispora rubella</name>
    <dbReference type="NCBI Taxonomy" id="2741070"/>
    <lineage>
        <taxon>Bacteria</taxon>
        <taxon>Pseudomonadati</taxon>
        <taxon>Myxococcota</taxon>
        <taxon>Myxococcia</taxon>
        <taxon>Myxococcales</taxon>
        <taxon>Sorangiineae</taxon>
        <taxon>Pendulisporaceae</taxon>
        <taxon>Pendulispora</taxon>
    </lineage>
</organism>
<evidence type="ECO:0000256" key="2">
    <source>
        <dbReference type="ARBA" id="ARBA00012513"/>
    </source>
</evidence>
<dbReference type="InterPro" id="IPR011009">
    <property type="entry name" value="Kinase-like_dom_sf"/>
</dbReference>
<feature type="compositionally biased region" description="Polar residues" evidence="8">
    <location>
        <begin position="49"/>
        <end position="63"/>
    </location>
</feature>
<evidence type="ECO:0000256" key="8">
    <source>
        <dbReference type="SAM" id="MobiDB-lite"/>
    </source>
</evidence>
<name>A0ABZ2LIT0_9BACT</name>
<dbReference type="InterPro" id="IPR000719">
    <property type="entry name" value="Prot_kinase_dom"/>
</dbReference>
<evidence type="ECO:0000256" key="7">
    <source>
        <dbReference type="PROSITE-ProRule" id="PRU10141"/>
    </source>
</evidence>
<dbReference type="PROSITE" id="PS50011">
    <property type="entry name" value="PROTEIN_KINASE_DOM"/>
    <property type="match status" value="1"/>
</dbReference>
<dbReference type="InterPro" id="IPR017441">
    <property type="entry name" value="Protein_kinase_ATP_BS"/>
</dbReference>
<dbReference type="InterPro" id="IPR008271">
    <property type="entry name" value="Ser/Thr_kinase_AS"/>
</dbReference>
<evidence type="ECO:0000313" key="11">
    <source>
        <dbReference type="Proteomes" id="UP001374803"/>
    </source>
</evidence>
<dbReference type="InterPro" id="IPR050660">
    <property type="entry name" value="NEK_Ser/Thr_kinase"/>
</dbReference>
<dbReference type="PROSITE" id="PS00107">
    <property type="entry name" value="PROTEIN_KINASE_ATP"/>
    <property type="match status" value="1"/>
</dbReference>
<dbReference type="Gene3D" id="3.30.200.20">
    <property type="entry name" value="Phosphorylase Kinase, domain 1"/>
    <property type="match status" value="1"/>
</dbReference>
<dbReference type="EC" id="2.7.11.1" evidence="2"/>
<dbReference type="EMBL" id="CP089983">
    <property type="protein sequence ID" value="WXB09449.1"/>
    <property type="molecule type" value="Genomic_DNA"/>
</dbReference>
<reference evidence="10" key="1">
    <citation type="submission" date="2021-12" db="EMBL/GenBank/DDBJ databases">
        <title>Discovery of the Pendulisporaceae a myxobacterial family with distinct sporulation behavior and unique specialized metabolism.</title>
        <authorList>
            <person name="Garcia R."/>
            <person name="Popoff A."/>
            <person name="Bader C.D."/>
            <person name="Loehr J."/>
            <person name="Walesch S."/>
            <person name="Walt C."/>
            <person name="Boldt J."/>
            <person name="Bunk B."/>
            <person name="Haeckl F.J.F.P.J."/>
            <person name="Gunesch A.P."/>
            <person name="Birkelbach J."/>
            <person name="Nuebel U."/>
            <person name="Pietschmann T."/>
            <person name="Bach T."/>
            <person name="Mueller R."/>
        </authorList>
    </citation>
    <scope>NUCLEOTIDE SEQUENCE</scope>
    <source>
        <strain evidence="10">MSr11367</strain>
    </source>
</reference>
<dbReference type="SMART" id="SM00220">
    <property type="entry name" value="S_TKc"/>
    <property type="match status" value="1"/>
</dbReference>